<dbReference type="Proteomes" id="UP000564573">
    <property type="component" value="Unassembled WGS sequence"/>
</dbReference>
<dbReference type="EMBL" id="JACIBS010000001">
    <property type="protein sequence ID" value="MBB3664502.1"/>
    <property type="molecule type" value="Genomic_DNA"/>
</dbReference>
<sequence>MIAHRKPLLSVPIVGVPAICTSHHGGIAVRPIYSLVFLPAAALLATPVLPFVNRPALWFGLPSVVVWVTVWCLAAVAVMLLIDRTISAREAASGFDVEPAEEASP</sequence>
<organism evidence="2 3">
    <name type="scientific">Prauserella sediminis</name>
    <dbReference type="NCBI Taxonomy" id="577680"/>
    <lineage>
        <taxon>Bacteria</taxon>
        <taxon>Bacillati</taxon>
        <taxon>Actinomycetota</taxon>
        <taxon>Actinomycetes</taxon>
        <taxon>Pseudonocardiales</taxon>
        <taxon>Pseudonocardiaceae</taxon>
        <taxon>Prauserella</taxon>
        <taxon>Prauserella salsuginis group</taxon>
    </lineage>
</organism>
<evidence type="ECO:0000256" key="1">
    <source>
        <dbReference type="SAM" id="Phobius"/>
    </source>
</evidence>
<feature type="transmembrane region" description="Helical" evidence="1">
    <location>
        <begin position="64"/>
        <end position="82"/>
    </location>
</feature>
<keyword evidence="1" id="KW-0472">Membrane</keyword>
<evidence type="ECO:0000313" key="3">
    <source>
        <dbReference type="Proteomes" id="UP000564573"/>
    </source>
</evidence>
<keyword evidence="1" id="KW-1133">Transmembrane helix</keyword>
<accession>A0A839XKR4</accession>
<protein>
    <recommendedName>
        <fullName evidence="4">DUF3311 domain-containing protein</fullName>
    </recommendedName>
</protein>
<feature type="transmembrane region" description="Helical" evidence="1">
    <location>
        <begin position="32"/>
        <end position="52"/>
    </location>
</feature>
<keyword evidence="3" id="KW-1185">Reference proteome</keyword>
<gene>
    <name evidence="2" type="ORF">FB384_003406</name>
</gene>
<reference evidence="2 3" key="1">
    <citation type="submission" date="2020-08" db="EMBL/GenBank/DDBJ databases">
        <title>Sequencing the genomes of 1000 actinobacteria strains.</title>
        <authorList>
            <person name="Klenk H.-P."/>
        </authorList>
    </citation>
    <scope>NUCLEOTIDE SEQUENCE [LARGE SCALE GENOMIC DNA]</scope>
    <source>
        <strain evidence="2 3">DSM 45267</strain>
    </source>
</reference>
<evidence type="ECO:0008006" key="4">
    <source>
        <dbReference type="Google" id="ProtNLM"/>
    </source>
</evidence>
<proteinExistence type="predicted"/>
<keyword evidence="1" id="KW-0812">Transmembrane</keyword>
<evidence type="ECO:0000313" key="2">
    <source>
        <dbReference type="EMBL" id="MBB3664502.1"/>
    </source>
</evidence>
<dbReference type="AlphaFoldDB" id="A0A839XKR4"/>
<name>A0A839XKR4_9PSEU</name>
<comment type="caution">
    <text evidence="2">The sequence shown here is derived from an EMBL/GenBank/DDBJ whole genome shotgun (WGS) entry which is preliminary data.</text>
</comment>
<dbReference type="RefSeq" id="WP_183785759.1">
    <property type="nucleotide sequence ID" value="NZ_JACIBS010000001.1"/>
</dbReference>